<dbReference type="RefSeq" id="WP_152547870.1">
    <property type="nucleotide sequence ID" value="NZ_JAUMKJ010000028.1"/>
</dbReference>
<protein>
    <recommendedName>
        <fullName evidence="2">Fibronectin type-III domain-containing protein</fullName>
    </recommendedName>
</protein>
<dbReference type="InterPro" id="IPR013783">
    <property type="entry name" value="Ig-like_fold"/>
</dbReference>
<dbReference type="Gene3D" id="2.60.40.10">
    <property type="entry name" value="Immunoglobulins"/>
    <property type="match status" value="1"/>
</dbReference>
<evidence type="ECO:0000313" key="3">
    <source>
        <dbReference type="EMBL" id="MDO3679596.1"/>
    </source>
</evidence>
<evidence type="ECO:0000256" key="1">
    <source>
        <dbReference type="SAM" id="SignalP"/>
    </source>
</evidence>
<proteinExistence type="predicted"/>
<feature type="chain" id="PRO_5045410367" description="Fibronectin type-III domain-containing protein" evidence="1">
    <location>
        <begin position="24"/>
        <end position="137"/>
    </location>
</feature>
<name>A0ABT8VF40_9BACL</name>
<dbReference type="InterPro" id="IPR003961">
    <property type="entry name" value="FN3_dom"/>
</dbReference>
<dbReference type="EMBL" id="JAUMKJ010000028">
    <property type="protein sequence ID" value="MDO3679596.1"/>
    <property type="molecule type" value="Genomic_DNA"/>
</dbReference>
<evidence type="ECO:0000313" key="4">
    <source>
        <dbReference type="Proteomes" id="UP001168883"/>
    </source>
</evidence>
<dbReference type="Proteomes" id="UP001168883">
    <property type="component" value="Unassembled WGS sequence"/>
</dbReference>
<feature type="domain" description="Fibronectin type-III" evidence="2">
    <location>
        <begin position="38"/>
        <end position="129"/>
    </location>
</feature>
<feature type="signal peptide" evidence="1">
    <location>
        <begin position="1"/>
        <end position="23"/>
    </location>
</feature>
<dbReference type="SUPFAM" id="SSF49265">
    <property type="entry name" value="Fibronectin type III"/>
    <property type="match status" value="1"/>
</dbReference>
<accession>A0ABT8VF40</accession>
<organism evidence="3 4">
    <name type="scientific">Paenibacillus ehimensis</name>
    <dbReference type="NCBI Taxonomy" id="79264"/>
    <lineage>
        <taxon>Bacteria</taxon>
        <taxon>Bacillati</taxon>
        <taxon>Bacillota</taxon>
        <taxon>Bacilli</taxon>
        <taxon>Bacillales</taxon>
        <taxon>Paenibacillaceae</taxon>
        <taxon>Paenibacillus</taxon>
    </lineage>
</organism>
<reference evidence="3" key="1">
    <citation type="submission" date="2023-07" db="EMBL/GenBank/DDBJ databases">
        <authorList>
            <person name="Aktuganov G."/>
            <person name="Boyko T."/>
            <person name="Delegan Y."/>
            <person name="Galimzianova N."/>
            <person name="Gilvanova E."/>
            <person name="Korobov V."/>
            <person name="Kuzmina L."/>
            <person name="Melentiev A."/>
            <person name="Milman P."/>
            <person name="Ryabova A."/>
            <person name="Stupak E."/>
            <person name="Yasakov T."/>
            <person name="Zharikova N."/>
            <person name="Zhurenko E."/>
        </authorList>
    </citation>
    <scope>NUCLEOTIDE SEQUENCE</scope>
    <source>
        <strain evidence="3">IB-739</strain>
    </source>
</reference>
<evidence type="ECO:0000259" key="2">
    <source>
        <dbReference type="PROSITE" id="PS50853"/>
    </source>
</evidence>
<dbReference type="PROSITE" id="PS50853">
    <property type="entry name" value="FN3"/>
    <property type="match status" value="1"/>
</dbReference>
<dbReference type="InterPro" id="IPR036116">
    <property type="entry name" value="FN3_sf"/>
</dbReference>
<keyword evidence="4" id="KW-1185">Reference proteome</keyword>
<gene>
    <name evidence="3" type="ORF">Q3C12_21525</name>
</gene>
<sequence length="137" mass="14553">MKKLFTTAVATAVLLTSAVPAFAQDSNQVSSQTAASSKAVNPSSVDLQSSVSAYVTWNSVPGAVAYEIIVYNHTDGYEYERSRQSASVTNKTTGGLTYGKNYSITVAAVAANGYILANNWTGYFTASPTTNWFNISL</sequence>
<comment type="caution">
    <text evidence="3">The sequence shown here is derived from an EMBL/GenBank/DDBJ whole genome shotgun (WGS) entry which is preliminary data.</text>
</comment>
<keyword evidence="1" id="KW-0732">Signal</keyword>